<reference evidence="3" key="1">
    <citation type="submission" date="2020-05" db="EMBL/GenBank/DDBJ databases">
        <title>Mycena genomes resolve the evolution of fungal bioluminescence.</title>
        <authorList>
            <person name="Tsai I.J."/>
        </authorList>
    </citation>
    <scope>NUCLEOTIDE SEQUENCE</scope>
    <source>
        <strain evidence="3">CCC161011</strain>
    </source>
</reference>
<evidence type="ECO:0000313" key="4">
    <source>
        <dbReference type="Proteomes" id="UP000620124"/>
    </source>
</evidence>
<keyword evidence="4" id="KW-1185">Reference proteome</keyword>
<evidence type="ECO:0000313" key="3">
    <source>
        <dbReference type="EMBL" id="KAF7352213.1"/>
    </source>
</evidence>
<keyword evidence="2" id="KW-0472">Membrane</keyword>
<dbReference type="Proteomes" id="UP000620124">
    <property type="component" value="Unassembled WGS sequence"/>
</dbReference>
<feature type="region of interest" description="Disordered" evidence="1">
    <location>
        <begin position="178"/>
        <end position="203"/>
    </location>
</feature>
<feature type="transmembrane region" description="Helical" evidence="2">
    <location>
        <begin position="46"/>
        <end position="66"/>
    </location>
</feature>
<sequence>MATAYGVAERAADLIKATYGAPITSSDNSSSTDSGLISALSTGTKVAIGAASGVAALALIAALFLVRRRNTNKRRAALSRAAAGKEDPWYADDLPMQPRAPFMSANKRHSAQPSEISTDTAVTLSHPDNQQHVEYGQDHYGLLDPHTGPGPYAGGLIPPSNDQFDPYGAVHSNLTTADVAPLHPPVSPTHSSRYTASNLNHLP</sequence>
<evidence type="ECO:0000256" key="1">
    <source>
        <dbReference type="SAM" id="MobiDB-lite"/>
    </source>
</evidence>
<proteinExistence type="predicted"/>
<dbReference type="OrthoDB" id="10538357at2759"/>
<evidence type="ECO:0000256" key="2">
    <source>
        <dbReference type="SAM" id="Phobius"/>
    </source>
</evidence>
<name>A0A8H7CYL7_9AGAR</name>
<accession>A0A8H7CYL7</accession>
<comment type="caution">
    <text evidence="3">The sequence shown here is derived from an EMBL/GenBank/DDBJ whole genome shotgun (WGS) entry which is preliminary data.</text>
</comment>
<keyword evidence="2" id="KW-1133">Transmembrane helix</keyword>
<organism evidence="3 4">
    <name type="scientific">Mycena venus</name>
    <dbReference type="NCBI Taxonomy" id="2733690"/>
    <lineage>
        <taxon>Eukaryota</taxon>
        <taxon>Fungi</taxon>
        <taxon>Dikarya</taxon>
        <taxon>Basidiomycota</taxon>
        <taxon>Agaricomycotina</taxon>
        <taxon>Agaricomycetes</taxon>
        <taxon>Agaricomycetidae</taxon>
        <taxon>Agaricales</taxon>
        <taxon>Marasmiineae</taxon>
        <taxon>Mycenaceae</taxon>
        <taxon>Mycena</taxon>
    </lineage>
</organism>
<dbReference type="EMBL" id="JACAZI010000009">
    <property type="protein sequence ID" value="KAF7352213.1"/>
    <property type="molecule type" value="Genomic_DNA"/>
</dbReference>
<gene>
    <name evidence="3" type="ORF">MVEN_01184600</name>
</gene>
<dbReference type="AlphaFoldDB" id="A0A8H7CYL7"/>
<keyword evidence="2" id="KW-0812">Transmembrane</keyword>
<feature type="compositionally biased region" description="Polar residues" evidence="1">
    <location>
        <begin position="188"/>
        <end position="203"/>
    </location>
</feature>
<protein>
    <submittedName>
        <fullName evidence="3">Uncharacterized protein</fullName>
    </submittedName>
</protein>